<reference evidence="2 3" key="1">
    <citation type="submission" date="2024-10" db="EMBL/GenBank/DDBJ databases">
        <title>The Natural Products Discovery Center: Release of the First 8490 Sequenced Strains for Exploring Actinobacteria Biosynthetic Diversity.</title>
        <authorList>
            <person name="Kalkreuter E."/>
            <person name="Kautsar S.A."/>
            <person name="Yang D."/>
            <person name="Bader C.D."/>
            <person name="Teijaro C.N."/>
            <person name="Fluegel L."/>
            <person name="Davis C.M."/>
            <person name="Simpson J.R."/>
            <person name="Lauterbach L."/>
            <person name="Steele A.D."/>
            <person name="Gui C."/>
            <person name="Meng S."/>
            <person name="Li G."/>
            <person name="Viehrig K."/>
            <person name="Ye F."/>
            <person name="Su P."/>
            <person name="Kiefer A.F."/>
            <person name="Nichols A."/>
            <person name="Cepeda A.J."/>
            <person name="Yan W."/>
            <person name="Fan B."/>
            <person name="Jiang Y."/>
            <person name="Adhikari A."/>
            <person name="Zheng C.-J."/>
            <person name="Schuster L."/>
            <person name="Cowan T.M."/>
            <person name="Smanski M.J."/>
            <person name="Chevrette M.G."/>
            <person name="De Carvalho L.P.S."/>
            <person name="Shen B."/>
        </authorList>
    </citation>
    <scope>NUCLEOTIDE SEQUENCE [LARGE SCALE GENOMIC DNA]</scope>
    <source>
        <strain evidence="2 3">NPDC019275</strain>
    </source>
</reference>
<organism evidence="2 3">
    <name type="scientific">Nocardia xishanensis</name>
    <dbReference type="NCBI Taxonomy" id="238964"/>
    <lineage>
        <taxon>Bacteria</taxon>
        <taxon>Bacillati</taxon>
        <taxon>Actinomycetota</taxon>
        <taxon>Actinomycetes</taxon>
        <taxon>Mycobacteriales</taxon>
        <taxon>Nocardiaceae</taxon>
        <taxon>Nocardia</taxon>
    </lineage>
</organism>
<evidence type="ECO:0000313" key="2">
    <source>
        <dbReference type="EMBL" id="MFI2473452.1"/>
    </source>
</evidence>
<dbReference type="RefSeq" id="WP_397092063.1">
    <property type="nucleotide sequence ID" value="NZ_JBIRYO010000004.1"/>
</dbReference>
<feature type="domain" description="TIR" evidence="1">
    <location>
        <begin position="3"/>
        <end position="81"/>
    </location>
</feature>
<comment type="caution">
    <text evidence="2">The sequence shown here is derived from an EMBL/GenBank/DDBJ whole genome shotgun (WGS) entry which is preliminary data.</text>
</comment>
<dbReference type="InterPro" id="IPR000157">
    <property type="entry name" value="TIR_dom"/>
</dbReference>
<keyword evidence="3" id="KW-1185">Reference proteome</keyword>
<dbReference type="Pfam" id="PF13676">
    <property type="entry name" value="TIR_2"/>
    <property type="match status" value="1"/>
</dbReference>
<dbReference type="InterPro" id="IPR035897">
    <property type="entry name" value="Toll_tir_struct_dom_sf"/>
</dbReference>
<name>A0ABW7WX73_9NOCA</name>
<dbReference type="EMBL" id="JBIRYO010000004">
    <property type="protein sequence ID" value="MFI2473452.1"/>
    <property type="molecule type" value="Genomic_DNA"/>
</dbReference>
<evidence type="ECO:0000259" key="1">
    <source>
        <dbReference type="Pfam" id="PF13676"/>
    </source>
</evidence>
<proteinExistence type="predicted"/>
<dbReference type="Gene3D" id="3.40.50.10140">
    <property type="entry name" value="Toll/interleukin-1 receptor homology (TIR) domain"/>
    <property type="match status" value="1"/>
</dbReference>
<keyword evidence="2" id="KW-0675">Receptor</keyword>
<sequence>MIVFVSYARRDNQDSDLLRIRAQVSNLGLPYVDDLHDHSERPRSHTVVNALLAADTFVAVLSPNYLQTPWTRGEFAVAVQRKMQLLFLTPPGNLIDLAGGSLGGRAALTCHERMVRTADFCGPGTSAA</sequence>
<gene>
    <name evidence="2" type="ORF">ACH49W_08745</name>
</gene>
<protein>
    <submittedName>
        <fullName evidence="2">Toll/interleukin-1 receptor domain-containing protein</fullName>
    </submittedName>
</protein>
<accession>A0ABW7WX73</accession>
<dbReference type="SUPFAM" id="SSF52200">
    <property type="entry name" value="Toll/Interleukin receptor TIR domain"/>
    <property type="match status" value="1"/>
</dbReference>
<evidence type="ECO:0000313" key="3">
    <source>
        <dbReference type="Proteomes" id="UP001611415"/>
    </source>
</evidence>
<dbReference type="Proteomes" id="UP001611415">
    <property type="component" value="Unassembled WGS sequence"/>
</dbReference>